<dbReference type="EMBL" id="KV454208">
    <property type="protein sequence ID" value="ODQ62417.1"/>
    <property type="molecule type" value="Genomic_DNA"/>
</dbReference>
<dbReference type="RefSeq" id="XP_019041624.1">
    <property type="nucleotide sequence ID" value="XM_019185382.1"/>
</dbReference>
<evidence type="ECO:0000313" key="5">
    <source>
        <dbReference type="Proteomes" id="UP000094112"/>
    </source>
</evidence>
<sequence length="243" mass="26587">MAPRIGKRSAKNSSSNPLAQRLDSTKIKPSSSSSKDNNNNNNKRKPYDSNPLLARLSEIGNRKSSGSNNNSNENPLAQRIRNGKFVPPSITSQTQALQNQRLRKSAPSKTPEGKITKRSKSASNNNNNNIRNGSSKTVLKIRNASNPNFLKIKNLEYGTNIRDLKVVLESIGKTKSIKIKDLESGSALAEVIFVSEATLEKAHTQLNGAIADGRTLRTEITSDSEIFNGAVDSYPNGPRSMRR</sequence>
<keyword evidence="1" id="KW-0694">RNA-binding</keyword>
<dbReference type="Pfam" id="PF00076">
    <property type="entry name" value="RRM_1"/>
    <property type="match status" value="1"/>
</dbReference>
<feature type="domain" description="RRM" evidence="3">
    <location>
        <begin position="148"/>
        <end position="223"/>
    </location>
</feature>
<dbReference type="InterPro" id="IPR000504">
    <property type="entry name" value="RRM_dom"/>
</dbReference>
<dbReference type="PROSITE" id="PS50102">
    <property type="entry name" value="RRM"/>
    <property type="match status" value="1"/>
</dbReference>
<proteinExistence type="predicted"/>
<evidence type="ECO:0000256" key="1">
    <source>
        <dbReference type="PROSITE-ProRule" id="PRU00176"/>
    </source>
</evidence>
<dbReference type="Proteomes" id="UP000094112">
    <property type="component" value="Unassembled WGS sequence"/>
</dbReference>
<dbReference type="SUPFAM" id="SSF54928">
    <property type="entry name" value="RNA-binding domain, RBD"/>
    <property type="match status" value="1"/>
</dbReference>
<feature type="region of interest" description="Disordered" evidence="2">
    <location>
        <begin position="1"/>
        <end position="51"/>
    </location>
</feature>
<reference evidence="4 5" key="1">
    <citation type="journal article" date="2016" name="Proc. Natl. Acad. Sci. U.S.A.">
        <title>Comparative genomics of biotechnologically important yeasts.</title>
        <authorList>
            <person name="Riley R."/>
            <person name="Haridas S."/>
            <person name="Wolfe K.H."/>
            <person name="Lopes M.R."/>
            <person name="Hittinger C.T."/>
            <person name="Goeker M."/>
            <person name="Salamov A.A."/>
            <person name="Wisecaver J.H."/>
            <person name="Long T.M."/>
            <person name="Calvey C.H."/>
            <person name="Aerts A.L."/>
            <person name="Barry K.W."/>
            <person name="Choi C."/>
            <person name="Clum A."/>
            <person name="Coughlan A.Y."/>
            <person name="Deshpande S."/>
            <person name="Douglass A.P."/>
            <person name="Hanson S.J."/>
            <person name="Klenk H.-P."/>
            <person name="LaButti K.M."/>
            <person name="Lapidus A."/>
            <person name="Lindquist E.A."/>
            <person name="Lipzen A.M."/>
            <person name="Meier-Kolthoff J.P."/>
            <person name="Ohm R.A."/>
            <person name="Otillar R.P."/>
            <person name="Pangilinan J.L."/>
            <person name="Peng Y."/>
            <person name="Rokas A."/>
            <person name="Rosa C.A."/>
            <person name="Scheuner C."/>
            <person name="Sibirny A.A."/>
            <person name="Slot J.C."/>
            <person name="Stielow J.B."/>
            <person name="Sun H."/>
            <person name="Kurtzman C.P."/>
            <person name="Blackwell M."/>
            <person name="Grigoriev I.V."/>
            <person name="Jeffries T.W."/>
        </authorList>
    </citation>
    <scope>NUCLEOTIDE SEQUENCE [LARGE SCALE GENOMIC DNA]</scope>
    <source>
        <strain evidence="5">ATCC 58044 / CBS 1984 / NCYC 433 / NRRL Y-366-8</strain>
    </source>
</reference>
<feature type="compositionally biased region" description="Basic residues" evidence="2">
    <location>
        <begin position="1"/>
        <end position="10"/>
    </location>
</feature>
<dbReference type="GeneID" id="30202628"/>
<protein>
    <recommendedName>
        <fullName evidence="3">RRM domain-containing protein</fullName>
    </recommendedName>
</protein>
<dbReference type="InterPro" id="IPR012677">
    <property type="entry name" value="Nucleotide-bd_a/b_plait_sf"/>
</dbReference>
<dbReference type="AlphaFoldDB" id="A0A1E3PC08"/>
<feature type="region of interest" description="Disordered" evidence="2">
    <location>
        <begin position="92"/>
        <end position="135"/>
    </location>
</feature>
<evidence type="ECO:0000313" key="4">
    <source>
        <dbReference type="EMBL" id="ODQ62417.1"/>
    </source>
</evidence>
<evidence type="ECO:0000259" key="3">
    <source>
        <dbReference type="PROSITE" id="PS50102"/>
    </source>
</evidence>
<name>A0A1E3PC08_WICAA</name>
<feature type="compositionally biased region" description="Low complexity" evidence="2">
    <location>
        <begin position="121"/>
        <end position="135"/>
    </location>
</feature>
<dbReference type="OrthoDB" id="4068661at2759"/>
<dbReference type="STRING" id="683960.A0A1E3PC08"/>
<evidence type="ECO:0000256" key="2">
    <source>
        <dbReference type="SAM" id="MobiDB-lite"/>
    </source>
</evidence>
<dbReference type="Gene3D" id="3.30.70.330">
    <property type="match status" value="1"/>
</dbReference>
<accession>A0A1E3PC08</accession>
<dbReference type="GO" id="GO:0003723">
    <property type="term" value="F:RNA binding"/>
    <property type="evidence" value="ECO:0007669"/>
    <property type="project" value="UniProtKB-UniRule"/>
</dbReference>
<dbReference type="InterPro" id="IPR035979">
    <property type="entry name" value="RBD_domain_sf"/>
</dbReference>
<keyword evidence="5" id="KW-1185">Reference proteome</keyword>
<feature type="compositionally biased region" description="Low complexity" evidence="2">
    <location>
        <begin position="27"/>
        <end position="41"/>
    </location>
</feature>
<gene>
    <name evidence="4" type="ORF">WICANDRAFT_82465</name>
</gene>
<organism evidence="4 5">
    <name type="scientific">Wickerhamomyces anomalus (strain ATCC 58044 / CBS 1984 / NCYC 433 / NRRL Y-366-8)</name>
    <name type="common">Yeast</name>
    <name type="synonym">Hansenula anomala</name>
    <dbReference type="NCBI Taxonomy" id="683960"/>
    <lineage>
        <taxon>Eukaryota</taxon>
        <taxon>Fungi</taxon>
        <taxon>Dikarya</taxon>
        <taxon>Ascomycota</taxon>
        <taxon>Saccharomycotina</taxon>
        <taxon>Saccharomycetes</taxon>
        <taxon>Phaffomycetales</taxon>
        <taxon>Wickerhamomycetaceae</taxon>
        <taxon>Wickerhamomyces</taxon>
    </lineage>
</organism>